<protein>
    <submittedName>
        <fullName evidence="1">Uncharacterized protein</fullName>
    </submittedName>
</protein>
<sequence>MAPHKYETRLATKNKEILGTLRFGEERRRKFMVEVDQARFPLGIDPTLPLPFITYDHIQDLVQRPDGPVPIEKVLGIHQELQRRWQGLEPVFARLKPHEWIDLELDGHLGFSNWQYEHFIIQPLFRAVIIIIDKPDPKDAASQIVRLVKTGQQERLSAPITFDKFGQEDKDIVSVALEEAMDFLMELED</sequence>
<keyword evidence="2" id="KW-1185">Reference proteome</keyword>
<evidence type="ECO:0000313" key="1">
    <source>
        <dbReference type="EMBL" id="KAF4614414.1"/>
    </source>
</evidence>
<dbReference type="OrthoDB" id="5364844at2759"/>
<accession>A0A8H4VNL4</accession>
<comment type="caution">
    <text evidence="1">The sequence shown here is derived from an EMBL/GenBank/DDBJ whole genome shotgun (WGS) entry which is preliminary data.</text>
</comment>
<dbReference type="Proteomes" id="UP000566819">
    <property type="component" value="Unassembled WGS sequence"/>
</dbReference>
<gene>
    <name evidence="1" type="ORF">G7Y89_g15322</name>
</gene>
<dbReference type="EMBL" id="JAAMPI010002331">
    <property type="protein sequence ID" value="KAF4614414.1"/>
    <property type="molecule type" value="Genomic_DNA"/>
</dbReference>
<evidence type="ECO:0000313" key="2">
    <source>
        <dbReference type="Proteomes" id="UP000566819"/>
    </source>
</evidence>
<proteinExistence type="predicted"/>
<organism evidence="1 2">
    <name type="scientific">Cudoniella acicularis</name>
    <dbReference type="NCBI Taxonomy" id="354080"/>
    <lineage>
        <taxon>Eukaryota</taxon>
        <taxon>Fungi</taxon>
        <taxon>Dikarya</taxon>
        <taxon>Ascomycota</taxon>
        <taxon>Pezizomycotina</taxon>
        <taxon>Leotiomycetes</taxon>
        <taxon>Helotiales</taxon>
        <taxon>Tricladiaceae</taxon>
        <taxon>Cudoniella</taxon>
    </lineage>
</organism>
<dbReference type="AlphaFoldDB" id="A0A8H4VNL4"/>
<reference evidence="1 2" key="1">
    <citation type="submission" date="2020-03" db="EMBL/GenBank/DDBJ databases">
        <title>Draft Genome Sequence of Cudoniella acicularis.</title>
        <authorList>
            <person name="Buettner E."/>
            <person name="Kellner H."/>
        </authorList>
    </citation>
    <scope>NUCLEOTIDE SEQUENCE [LARGE SCALE GENOMIC DNA]</scope>
    <source>
        <strain evidence="1 2">DSM 108380</strain>
    </source>
</reference>
<name>A0A8H4VNL4_9HELO</name>